<dbReference type="Proteomes" id="UP000228531">
    <property type="component" value="Unassembled WGS sequence"/>
</dbReference>
<gene>
    <name evidence="1" type="ORF">BC777_1685</name>
</gene>
<dbReference type="AlphaFoldDB" id="A0A2M8WPH8"/>
<dbReference type="RefSeq" id="WP_100367600.1">
    <property type="nucleotide sequence ID" value="NZ_PGTY01000001.1"/>
</dbReference>
<comment type="caution">
    <text evidence="1">The sequence shown here is derived from an EMBL/GenBank/DDBJ whole genome shotgun (WGS) entry which is preliminary data.</text>
</comment>
<reference evidence="1 2" key="1">
    <citation type="submission" date="2017-11" db="EMBL/GenBank/DDBJ databases">
        <title>Genomic Encyclopedia of Archaeal and Bacterial Type Strains, Phase II (KMG-II): From Individual Species to Whole Genera.</title>
        <authorList>
            <person name="Goeker M."/>
        </authorList>
    </citation>
    <scope>NUCLEOTIDE SEQUENCE [LARGE SCALE GENOMIC DNA]</scope>
    <source>
        <strain evidence="1 2">DSM 29128</strain>
    </source>
</reference>
<evidence type="ECO:0000313" key="1">
    <source>
        <dbReference type="EMBL" id="PJI92823.1"/>
    </source>
</evidence>
<dbReference type="InterPro" id="IPR029044">
    <property type="entry name" value="Nucleotide-diphossugar_trans"/>
</dbReference>
<evidence type="ECO:0008006" key="3">
    <source>
        <dbReference type="Google" id="ProtNLM"/>
    </source>
</evidence>
<protein>
    <recommendedName>
        <fullName evidence="3">Glycosyl transferase family 2</fullName>
    </recommendedName>
</protein>
<sequence length="274" mass="31024">MTAIVSLTAIPPRFKHFGPTLESLLQQTAKIDEIRLYIPRHYRRFPDYDGTLPEVPKGIRIMQVSDDLGPASKVLFAAKELRGIDCDLIYCDDDRLYHADQFSRMIAEGRKLDRMCIAVSTRDVEGLNETAENRLFPRAVRYRKNMHYRLKRVLQFTSRPFGGQQTKPTRPVNAVAGYADIARGFGAVLVRPDFFDDVAFDIPDVLWSVDDIWLSGQMARLNVPIWAMANMAGPGMADGEDVSSLLDSVIDGANRQEADQACVRYMQDTYGIWL</sequence>
<dbReference type="SUPFAM" id="SSF53448">
    <property type="entry name" value="Nucleotide-diphospho-sugar transferases"/>
    <property type="match status" value="1"/>
</dbReference>
<organism evidence="1 2">
    <name type="scientific">Yoonia maricola</name>
    <dbReference type="NCBI Taxonomy" id="420999"/>
    <lineage>
        <taxon>Bacteria</taxon>
        <taxon>Pseudomonadati</taxon>
        <taxon>Pseudomonadota</taxon>
        <taxon>Alphaproteobacteria</taxon>
        <taxon>Rhodobacterales</taxon>
        <taxon>Paracoccaceae</taxon>
        <taxon>Yoonia</taxon>
    </lineage>
</organism>
<name>A0A2M8WPH8_9RHOB</name>
<keyword evidence="2" id="KW-1185">Reference proteome</keyword>
<evidence type="ECO:0000313" key="2">
    <source>
        <dbReference type="Proteomes" id="UP000228531"/>
    </source>
</evidence>
<proteinExistence type="predicted"/>
<dbReference type="OrthoDB" id="5465469at2"/>
<accession>A0A2M8WPH8</accession>
<dbReference type="EMBL" id="PGTY01000001">
    <property type="protein sequence ID" value="PJI92823.1"/>
    <property type="molecule type" value="Genomic_DNA"/>
</dbReference>